<dbReference type="KEGG" id="crs:FQB35_15085"/>
<dbReference type="Proteomes" id="UP000324646">
    <property type="component" value="Chromosome"/>
</dbReference>
<accession>A0A5C0SKN0</accession>
<evidence type="ECO:0000313" key="2">
    <source>
        <dbReference type="Proteomes" id="UP000324646"/>
    </source>
</evidence>
<evidence type="ECO:0000313" key="1">
    <source>
        <dbReference type="EMBL" id="QEK13479.1"/>
    </source>
</evidence>
<proteinExistence type="predicted"/>
<organism evidence="1 2">
    <name type="scientific">Crassaminicella thermophila</name>
    <dbReference type="NCBI Taxonomy" id="2599308"/>
    <lineage>
        <taxon>Bacteria</taxon>
        <taxon>Bacillati</taxon>
        <taxon>Bacillota</taxon>
        <taxon>Clostridia</taxon>
        <taxon>Eubacteriales</taxon>
        <taxon>Clostridiaceae</taxon>
        <taxon>Crassaminicella</taxon>
    </lineage>
</organism>
<dbReference type="AlphaFoldDB" id="A0A5C0SKN0"/>
<reference evidence="1 2" key="1">
    <citation type="submission" date="2019-07" db="EMBL/GenBank/DDBJ databases">
        <title>Complete genome of Crassaminicella thermophila SY095.</title>
        <authorList>
            <person name="Li X."/>
        </authorList>
    </citation>
    <scope>NUCLEOTIDE SEQUENCE [LARGE SCALE GENOMIC DNA]</scope>
    <source>
        <strain evidence="1 2">SY095</strain>
    </source>
</reference>
<dbReference type="EMBL" id="CP042243">
    <property type="protein sequence ID" value="QEK13479.1"/>
    <property type="molecule type" value="Genomic_DNA"/>
</dbReference>
<name>A0A5C0SKN0_CRATE</name>
<sequence length="360" mass="42785">MDKYLFKQVEIEKQFILFFLCGTHFNRNNKRDKRTVLKRYLESIDSRNRAIILEENFIFREKSTKKYLAYDEIFLKNLFDVELLASLLADKIFIIHESISTAAELGLFASNEEITKKICLLVPDKYNVEEKKLSKFIELAFLKRKPSIHTIYYYPIVKENKISLTKSDYHTYFYNDKIGKNLSNNIKRFIDNDSNKTVDLHIKESKFNGHIKDYLTYHVNKKNKKINIYLPIEVIKSQIISLFNIKEFTRKLRSIDNIKDVVNEVQKLYEDILSNTIGELKGLIIDEYKLYYNVINESQPKLRLRQTIGYILYILQAMDMIELPSVGEKLTIKTSFKLLYQEYEKCIEKSKLKEFSFLGR</sequence>
<dbReference type="OrthoDB" id="2082164at2"/>
<gene>
    <name evidence="1" type="ORF">FQB35_15085</name>
</gene>
<dbReference type="RefSeq" id="WP_148810651.1">
    <property type="nucleotide sequence ID" value="NZ_CP042243.1"/>
</dbReference>
<protein>
    <submittedName>
        <fullName evidence="1">Uncharacterized protein</fullName>
    </submittedName>
</protein>
<keyword evidence="2" id="KW-1185">Reference proteome</keyword>